<dbReference type="InterPro" id="IPR036915">
    <property type="entry name" value="Cyclin-like_sf"/>
</dbReference>
<dbReference type="InterPro" id="IPR036047">
    <property type="entry name" value="F-box-like_dom_sf"/>
</dbReference>
<feature type="domain" description="Cyclin-like" evidence="8">
    <location>
        <begin position="361"/>
        <end position="445"/>
    </location>
</feature>
<gene>
    <name evidence="10" type="ORF">CYCCA115_LOCUS8041</name>
</gene>
<keyword evidence="4" id="KW-0963">Cytoplasm</keyword>
<evidence type="ECO:0000256" key="7">
    <source>
        <dbReference type="RuleBase" id="RU000383"/>
    </source>
</evidence>
<proteinExistence type="inferred from homology"/>
<dbReference type="CDD" id="cd20537">
    <property type="entry name" value="CYCLIN_CCNO-like_rpt2"/>
    <property type="match status" value="1"/>
</dbReference>
<comment type="caution">
    <text evidence="10">The sequence shown here is derived from an EMBL/GenBank/DDBJ whole genome shotgun (WGS) entry which is preliminary data.</text>
</comment>
<dbReference type="InterPro" id="IPR006671">
    <property type="entry name" value="Cyclin_N"/>
</dbReference>
<dbReference type="Gene3D" id="1.10.472.10">
    <property type="entry name" value="Cyclin-like"/>
    <property type="match status" value="2"/>
</dbReference>
<evidence type="ECO:0000256" key="1">
    <source>
        <dbReference type="ARBA" id="ARBA00004114"/>
    </source>
</evidence>
<dbReference type="PANTHER" id="PTHR10177">
    <property type="entry name" value="CYCLINS"/>
    <property type="match status" value="1"/>
</dbReference>
<dbReference type="InterPro" id="IPR001810">
    <property type="entry name" value="F-box_dom"/>
</dbReference>
<accession>A0AAD2CQF4</accession>
<feature type="domain" description="Cyclin C-terminal" evidence="9">
    <location>
        <begin position="357"/>
        <end position="478"/>
    </location>
</feature>
<evidence type="ECO:0000259" key="8">
    <source>
        <dbReference type="SMART" id="SM00385"/>
    </source>
</evidence>
<evidence type="ECO:0000256" key="3">
    <source>
        <dbReference type="ARBA" id="ARBA00019493"/>
    </source>
</evidence>
<keyword evidence="6" id="KW-0206">Cytoskeleton</keyword>
<dbReference type="SMART" id="SM01332">
    <property type="entry name" value="Cyclin_C"/>
    <property type="match status" value="1"/>
</dbReference>
<keyword evidence="5 7" id="KW-0195">Cyclin</keyword>
<evidence type="ECO:0000256" key="5">
    <source>
        <dbReference type="ARBA" id="ARBA00023127"/>
    </source>
</evidence>
<name>A0AAD2CQF4_9STRA</name>
<comment type="similarity">
    <text evidence="7">Belongs to the cyclin family.</text>
</comment>
<dbReference type="GO" id="GO:0048471">
    <property type="term" value="C:perinuclear region of cytoplasm"/>
    <property type="evidence" value="ECO:0007669"/>
    <property type="project" value="UniProtKB-SubCell"/>
</dbReference>
<evidence type="ECO:0000256" key="4">
    <source>
        <dbReference type="ARBA" id="ARBA00022490"/>
    </source>
</evidence>
<organism evidence="10 11">
    <name type="scientific">Cylindrotheca closterium</name>
    <dbReference type="NCBI Taxonomy" id="2856"/>
    <lineage>
        <taxon>Eukaryota</taxon>
        <taxon>Sar</taxon>
        <taxon>Stramenopiles</taxon>
        <taxon>Ochrophyta</taxon>
        <taxon>Bacillariophyta</taxon>
        <taxon>Bacillariophyceae</taxon>
        <taxon>Bacillariophycidae</taxon>
        <taxon>Bacillariales</taxon>
        <taxon>Bacillariaceae</taxon>
        <taxon>Cylindrotheca</taxon>
    </lineage>
</organism>
<sequence length="503" mass="57094">MKRQLCITSELPEPRRRKRSARMHPASVVDISSLSPDVLHTILSFLVSESGCVDCESLKSASLVCKKWREVSLSRSLWSIPTNLQGNGVHKKDSINISLSIWDSSPYDGRIGGQSLMGFIKICHLESSKESDATRFLAKEKATGKDCILSIAKSKQKSSNMIKEVFRGHQVEQRHFLCPHLESFDRNVPRGIRLLNDRVVRWYENNTVHPVTPPATSNPRCDADFQRNDDSPMSQMFKLQSTMGEQNPSRQRLRSDSWAMIVDWIAEVAECFDLDDETIFRTMDLVDRVVTASKYTMKKQYYQLVAAACLQIASKCSSKEISGSNICMCSDNSFTVAVLARTEEYVLTKLGWKLAFPSSLDFLNQLRVILDLDKDSRMFQVMRYVSELALQTKLYVHFEPSMVAATAVVLSNYSLDNQELWSDELEGHTTYSLEDLAECTIAMSRLLQDVRHRYPNLIIIDQRYRKASRGCVAEISIPIIPSFASLVSYQQTRSRQNPDAVSP</sequence>
<dbReference type="InterPro" id="IPR039361">
    <property type="entry name" value="Cyclin"/>
</dbReference>
<dbReference type="SUPFAM" id="SSF47954">
    <property type="entry name" value="Cyclin-like"/>
    <property type="match status" value="2"/>
</dbReference>
<dbReference type="Pfam" id="PF02984">
    <property type="entry name" value="Cyclin_C"/>
    <property type="match status" value="1"/>
</dbReference>
<dbReference type="Pfam" id="PF12937">
    <property type="entry name" value="F-box-like"/>
    <property type="match status" value="1"/>
</dbReference>
<dbReference type="Pfam" id="PF00134">
    <property type="entry name" value="Cyclin_N"/>
    <property type="match status" value="1"/>
</dbReference>
<dbReference type="EMBL" id="CAKOGP040001112">
    <property type="protein sequence ID" value="CAJ1942626.1"/>
    <property type="molecule type" value="Genomic_DNA"/>
</dbReference>
<dbReference type="Proteomes" id="UP001295423">
    <property type="component" value="Unassembled WGS sequence"/>
</dbReference>
<dbReference type="SUPFAM" id="SSF81383">
    <property type="entry name" value="F-box domain"/>
    <property type="match status" value="1"/>
</dbReference>
<evidence type="ECO:0000313" key="10">
    <source>
        <dbReference type="EMBL" id="CAJ1942626.1"/>
    </source>
</evidence>
<reference evidence="10" key="1">
    <citation type="submission" date="2023-08" db="EMBL/GenBank/DDBJ databases">
        <authorList>
            <person name="Audoor S."/>
            <person name="Bilcke G."/>
        </authorList>
    </citation>
    <scope>NUCLEOTIDE SEQUENCE</scope>
</reference>
<protein>
    <recommendedName>
        <fullName evidence="3">Cyclin-F</fullName>
    </recommendedName>
</protein>
<dbReference type="InterPro" id="IPR004367">
    <property type="entry name" value="Cyclin_C-dom"/>
</dbReference>
<evidence type="ECO:0000256" key="2">
    <source>
        <dbReference type="ARBA" id="ARBA00004556"/>
    </source>
</evidence>
<dbReference type="Gene3D" id="1.20.1280.50">
    <property type="match status" value="1"/>
</dbReference>
<evidence type="ECO:0000313" key="11">
    <source>
        <dbReference type="Proteomes" id="UP001295423"/>
    </source>
</evidence>
<dbReference type="InterPro" id="IPR013763">
    <property type="entry name" value="Cyclin-like_dom"/>
</dbReference>
<evidence type="ECO:0000256" key="6">
    <source>
        <dbReference type="ARBA" id="ARBA00023212"/>
    </source>
</evidence>
<feature type="domain" description="Cyclin-like" evidence="8">
    <location>
        <begin position="263"/>
        <end position="348"/>
    </location>
</feature>
<dbReference type="GO" id="GO:0005814">
    <property type="term" value="C:centriole"/>
    <property type="evidence" value="ECO:0007669"/>
    <property type="project" value="UniProtKB-SubCell"/>
</dbReference>
<comment type="subcellular location">
    <subcellularLocation>
        <location evidence="1">Cytoplasm</location>
        <location evidence="1">Cytoskeleton</location>
        <location evidence="1">Microtubule organizing center</location>
        <location evidence="1">Centrosome</location>
        <location evidence="1">Centriole</location>
    </subcellularLocation>
    <subcellularLocation>
        <location evidence="2">Cytoplasm</location>
        <location evidence="2">Perinuclear region</location>
    </subcellularLocation>
</comment>
<keyword evidence="11" id="KW-1185">Reference proteome</keyword>
<dbReference type="AlphaFoldDB" id="A0AAD2CQF4"/>
<dbReference type="SMART" id="SM00385">
    <property type="entry name" value="CYCLIN"/>
    <property type="match status" value="2"/>
</dbReference>
<evidence type="ECO:0000259" key="9">
    <source>
        <dbReference type="SMART" id="SM01332"/>
    </source>
</evidence>